<name>A0A482TNP0_9FLAO</name>
<dbReference type="Proteomes" id="UP000253235">
    <property type="component" value="Unassembled WGS sequence"/>
</dbReference>
<evidence type="ECO:0000313" key="2">
    <source>
        <dbReference type="EMBL" id="RYJ51609.1"/>
    </source>
</evidence>
<organism evidence="2 3">
    <name type="scientific">Flavobacterium petrolei</name>
    <dbReference type="NCBI Taxonomy" id="2259594"/>
    <lineage>
        <taxon>Bacteria</taxon>
        <taxon>Pseudomonadati</taxon>
        <taxon>Bacteroidota</taxon>
        <taxon>Flavobacteriia</taxon>
        <taxon>Flavobacteriales</taxon>
        <taxon>Flavobacteriaceae</taxon>
        <taxon>Flavobacterium</taxon>
    </lineage>
</organism>
<proteinExistence type="predicted"/>
<comment type="caution">
    <text evidence="2">The sequence shown here is derived from an EMBL/GenBank/DDBJ whole genome shotgun (WGS) entry which is preliminary data.</text>
</comment>
<dbReference type="EMBL" id="QNVY02000003">
    <property type="protein sequence ID" value="RYJ51609.1"/>
    <property type="molecule type" value="Genomic_DNA"/>
</dbReference>
<protein>
    <submittedName>
        <fullName evidence="2">Uncharacterized protein</fullName>
    </submittedName>
</protein>
<feature type="coiled-coil region" evidence="1">
    <location>
        <begin position="98"/>
        <end position="128"/>
    </location>
</feature>
<dbReference type="OrthoDB" id="1091280at2"/>
<keyword evidence="3" id="KW-1185">Reference proteome</keyword>
<dbReference type="AlphaFoldDB" id="A0A482TNP0"/>
<keyword evidence="1" id="KW-0175">Coiled coil</keyword>
<sequence length="298" mass="34862">MMNSIEKSNGLQFHYYFKDSSHSINSLLRNECEKELLYIFKEISETLGLQLELETLPAEEGGFKETWKFLGKNSAQISLVVAIAAIVISRFPIENKELTSLQIENLKLDNELKRKELEKLNLEFLQDDEEISQETLIDSVEIVNKNYKVSWRKSNLYKKLNNYQKVEYIDVLRLQDEKPVGTPRKVHKNEFSKFILRSDELPKLELENVKIDVISPAIKRGKFRWKGFYDNSIINFLMNDYDFSNKVINGQIHFSNRYSIEVEMDQERKINQDGNIIVTNSTVSKVNASIEGETRIEY</sequence>
<evidence type="ECO:0000256" key="1">
    <source>
        <dbReference type="SAM" id="Coils"/>
    </source>
</evidence>
<dbReference type="RefSeq" id="WP_129752540.1">
    <property type="nucleotide sequence ID" value="NZ_QNVY02000003.1"/>
</dbReference>
<evidence type="ECO:0000313" key="3">
    <source>
        <dbReference type="Proteomes" id="UP000253235"/>
    </source>
</evidence>
<gene>
    <name evidence="2" type="ORF">DR871_010465</name>
</gene>
<accession>A0A482TNP0</accession>
<reference evidence="2 3" key="1">
    <citation type="submission" date="2019-01" db="EMBL/GenBank/DDBJ databases">
        <title>Flavobacterium sp. nov. isolated from arctic soil.</title>
        <authorList>
            <person name="Kim D.-U."/>
        </authorList>
    </citation>
    <scope>NUCLEOTIDE SEQUENCE [LARGE SCALE GENOMIC DNA]</scope>
    <source>
        <strain evidence="2 3">Kopri-42</strain>
    </source>
</reference>